<accession>A0A0J8VM26</accession>
<evidence type="ECO:0000256" key="2">
    <source>
        <dbReference type="ARBA" id="ARBA00008499"/>
    </source>
</evidence>
<evidence type="ECO:0000313" key="6">
    <source>
        <dbReference type="Proteomes" id="UP000037315"/>
    </source>
</evidence>
<organism evidence="5 6">
    <name type="scientific">Franconibacter pulveris</name>
    <dbReference type="NCBI Taxonomy" id="435910"/>
    <lineage>
        <taxon>Bacteria</taxon>
        <taxon>Pseudomonadati</taxon>
        <taxon>Pseudomonadota</taxon>
        <taxon>Gammaproteobacteria</taxon>
        <taxon>Enterobacterales</taxon>
        <taxon>Enterobacteriaceae</taxon>
        <taxon>Franconibacter</taxon>
    </lineage>
</organism>
<dbReference type="PATRIC" id="fig|1656095.3.peg.1094"/>
<evidence type="ECO:0000313" key="5">
    <source>
        <dbReference type="EMBL" id="KMV34548.1"/>
    </source>
</evidence>
<sequence length="65" mass="7504">MVSPTRHTEFGYVFYNDMEKKPVAQPGDQRYLLVNPSVYGLLSHCNTAIVVNCFTLLLKHEVRYV</sequence>
<dbReference type="Pfam" id="PF11036">
    <property type="entry name" value="YqgB"/>
    <property type="match status" value="1"/>
</dbReference>
<keyword evidence="4" id="KW-0963">Cytoplasm</keyword>
<dbReference type="AlphaFoldDB" id="A0A0J8VM26"/>
<dbReference type="GO" id="GO:0005737">
    <property type="term" value="C:cytoplasm"/>
    <property type="evidence" value="ECO:0007669"/>
    <property type="project" value="UniProtKB-SubCell"/>
</dbReference>
<evidence type="ECO:0000256" key="1">
    <source>
        <dbReference type="ARBA" id="ARBA00004496"/>
    </source>
</evidence>
<comment type="subcellular location">
    <subcellularLocation>
        <location evidence="1">Cytoplasm</location>
    </subcellularLocation>
</comment>
<dbReference type="STRING" id="1121863.GCA_000621185_02373"/>
<comment type="caution">
    <text evidence="5">The sequence shown here is derived from an EMBL/GenBank/DDBJ whole genome shotgun (WGS) entry which is preliminary data.</text>
</comment>
<dbReference type="NCBIfam" id="NF033844">
    <property type="entry name" value="small_YqgB"/>
    <property type="match status" value="1"/>
</dbReference>
<proteinExistence type="inferred from homology"/>
<evidence type="ECO:0000256" key="4">
    <source>
        <dbReference type="ARBA" id="ARBA00022490"/>
    </source>
</evidence>
<dbReference type="EMBL" id="LFEJ01000014">
    <property type="protein sequence ID" value="KMV34548.1"/>
    <property type="molecule type" value="Genomic_DNA"/>
</dbReference>
<dbReference type="InterPro" id="IPR020196">
    <property type="entry name" value="Uncharacterised_YqgB"/>
</dbReference>
<name>A0A0J8VM26_9ENTR</name>
<evidence type="ECO:0000256" key="3">
    <source>
        <dbReference type="ARBA" id="ARBA00018270"/>
    </source>
</evidence>
<reference evidence="5 6" key="1">
    <citation type="submission" date="2015-06" db="EMBL/GenBank/DDBJ databases">
        <title>Genome sequencing of Cronobacter sp. strain DJ34 isolated from petroleum contaminated sludge of Duliajan Oil Fields, Assam, India.</title>
        <authorList>
            <person name="Pal S."/>
            <person name="Banerjee T.D."/>
            <person name="Roy A."/>
            <person name="Sar P."/>
            <person name="Kazy S.K."/>
        </authorList>
    </citation>
    <scope>NUCLEOTIDE SEQUENCE [LARGE SCALE GENOMIC DNA]</scope>
    <source>
        <strain evidence="5 6">DJ34</strain>
    </source>
</reference>
<keyword evidence="6" id="KW-1185">Reference proteome</keyword>
<gene>
    <name evidence="5" type="ORF">ACH50_10360</name>
</gene>
<protein>
    <recommendedName>
        <fullName evidence="3">Uncharacterized protein YqgB</fullName>
    </recommendedName>
</protein>
<dbReference type="Proteomes" id="UP000037315">
    <property type="component" value="Unassembled WGS sequence"/>
</dbReference>
<comment type="similarity">
    <text evidence="2">Belongs to the YqgB family.</text>
</comment>